<evidence type="ECO:0000313" key="2">
    <source>
        <dbReference type="EMBL" id="CAB4682155.1"/>
    </source>
</evidence>
<dbReference type="EMBL" id="CAFBQY010000003">
    <property type="protein sequence ID" value="CAB5070446.1"/>
    <property type="molecule type" value="Genomic_DNA"/>
</dbReference>
<evidence type="ECO:0000313" key="4">
    <source>
        <dbReference type="EMBL" id="CAB4977936.1"/>
    </source>
</evidence>
<dbReference type="EMBL" id="CAEZXC010000087">
    <property type="protein sequence ID" value="CAB4682155.1"/>
    <property type="molecule type" value="Genomic_DNA"/>
</dbReference>
<name>A0A6J6NBH0_9ZZZZ</name>
<dbReference type="GO" id="GO:0005524">
    <property type="term" value="F:ATP binding"/>
    <property type="evidence" value="ECO:0007669"/>
    <property type="project" value="InterPro"/>
</dbReference>
<organism evidence="2">
    <name type="scientific">freshwater metagenome</name>
    <dbReference type="NCBI Taxonomy" id="449393"/>
    <lineage>
        <taxon>unclassified sequences</taxon>
        <taxon>metagenomes</taxon>
        <taxon>ecological metagenomes</taxon>
    </lineage>
</organism>
<dbReference type="AlphaFoldDB" id="A0A6J6NBH0"/>
<dbReference type="EMBL" id="CAEZUM010000105">
    <property type="protein sequence ID" value="CAB4608165.1"/>
    <property type="molecule type" value="Genomic_DNA"/>
</dbReference>
<dbReference type="Gene3D" id="3.90.550.10">
    <property type="entry name" value="Spore Coat Polysaccharide Biosynthesis Protein SpsA, Chain A"/>
    <property type="match status" value="1"/>
</dbReference>
<evidence type="ECO:0000313" key="1">
    <source>
        <dbReference type="EMBL" id="CAB4608165.1"/>
    </source>
</evidence>
<dbReference type="SUPFAM" id="SSF53448">
    <property type="entry name" value="Nucleotide-diphospho-sugar transferases"/>
    <property type="match status" value="1"/>
</dbReference>
<sequence length="295" mass="32951">MTESKSKEELAQARLDARAVKDFAKADQLRDEIAALGFEVIDVAGGFEFRAKERFPTYASTRDIKAIKVEGDIAITIIVDGFIADAIDAVRTIKANTKTPIVALVIGDPAELTDEADLQFQIVAITENFGWGENTNALLKNLSTKYLVIMDPSTRFLGDAMTPVIAELNKGEFSAVGWRGGLVNTDDEWRSVDDKGAGEVDVLFGYFMAFNCADATNAGGFNNRAIYYRNADMEFSLRLRNVNGRLLQMDLPLEQARHHGYYDSDPEFREVQSKKNYDRILERFRGKSAILSPRR</sequence>
<dbReference type="InterPro" id="IPR009080">
    <property type="entry name" value="tRNAsynth_Ia_anticodon-bd"/>
</dbReference>
<dbReference type="EMBL" id="CAFBOO010000001">
    <property type="protein sequence ID" value="CAB4977936.1"/>
    <property type="molecule type" value="Genomic_DNA"/>
</dbReference>
<proteinExistence type="predicted"/>
<evidence type="ECO:0000313" key="3">
    <source>
        <dbReference type="EMBL" id="CAB4742642.1"/>
    </source>
</evidence>
<protein>
    <submittedName>
        <fullName evidence="2">Unannotated protein</fullName>
    </submittedName>
</protein>
<evidence type="ECO:0000313" key="5">
    <source>
        <dbReference type="EMBL" id="CAB5070446.1"/>
    </source>
</evidence>
<dbReference type="SUPFAM" id="SSF47323">
    <property type="entry name" value="Anticodon-binding domain of a subclass of class I aminoacyl-tRNA synthetases"/>
    <property type="match status" value="1"/>
</dbReference>
<accession>A0A6J6NBH0</accession>
<dbReference type="GO" id="GO:0004812">
    <property type="term" value="F:aminoacyl-tRNA ligase activity"/>
    <property type="evidence" value="ECO:0007669"/>
    <property type="project" value="InterPro"/>
</dbReference>
<dbReference type="InterPro" id="IPR029044">
    <property type="entry name" value="Nucleotide-diphossugar_trans"/>
</dbReference>
<dbReference type="Gene3D" id="1.20.120.1910">
    <property type="entry name" value="Cysteine-tRNA ligase, C-terminal anti-codon recognition domain"/>
    <property type="match status" value="1"/>
</dbReference>
<dbReference type="GO" id="GO:0006418">
    <property type="term" value="P:tRNA aminoacylation for protein translation"/>
    <property type="evidence" value="ECO:0007669"/>
    <property type="project" value="InterPro"/>
</dbReference>
<gene>
    <name evidence="1" type="ORF">UFOPK1824_01177</name>
    <name evidence="2" type="ORF">UFOPK2340_01185</name>
    <name evidence="3" type="ORF">UFOPK2772_01102</name>
    <name evidence="4" type="ORF">UFOPK3982_00229</name>
    <name evidence="5" type="ORF">UFOPK4404_00311</name>
</gene>
<dbReference type="EMBL" id="CAEZYT010000083">
    <property type="protein sequence ID" value="CAB4742642.1"/>
    <property type="molecule type" value="Genomic_DNA"/>
</dbReference>
<reference evidence="2" key="1">
    <citation type="submission" date="2020-05" db="EMBL/GenBank/DDBJ databases">
        <authorList>
            <person name="Chiriac C."/>
            <person name="Salcher M."/>
            <person name="Ghai R."/>
            <person name="Kavagutti S V."/>
        </authorList>
    </citation>
    <scope>NUCLEOTIDE SEQUENCE</scope>
</reference>